<dbReference type="InParanoid" id="A0A1Y5TXZ4"/>
<evidence type="ECO:0000313" key="3">
    <source>
        <dbReference type="Proteomes" id="UP000193200"/>
    </source>
</evidence>
<dbReference type="Pfam" id="PF01425">
    <property type="entry name" value="Amidase"/>
    <property type="match status" value="1"/>
</dbReference>
<dbReference type="GO" id="GO:0016874">
    <property type="term" value="F:ligase activity"/>
    <property type="evidence" value="ECO:0007669"/>
    <property type="project" value="UniProtKB-KW"/>
</dbReference>
<keyword evidence="2" id="KW-0808">Transferase</keyword>
<dbReference type="SUPFAM" id="SSF75304">
    <property type="entry name" value="Amidase signature (AS) enzymes"/>
    <property type="match status" value="1"/>
</dbReference>
<feature type="domain" description="Amidase" evidence="1">
    <location>
        <begin position="25"/>
        <end position="465"/>
    </location>
</feature>
<dbReference type="Proteomes" id="UP000193200">
    <property type="component" value="Unassembled WGS sequence"/>
</dbReference>
<proteinExistence type="predicted"/>
<dbReference type="InterPro" id="IPR052739">
    <property type="entry name" value="FAAH2"/>
</dbReference>
<dbReference type="InterPro" id="IPR023631">
    <property type="entry name" value="Amidase_dom"/>
</dbReference>
<dbReference type="NCBIfam" id="NF004816">
    <property type="entry name" value="PRK06170.1"/>
    <property type="match status" value="1"/>
</dbReference>
<organism evidence="2 3">
    <name type="scientific">Oceanibacterium hippocampi</name>
    <dbReference type="NCBI Taxonomy" id="745714"/>
    <lineage>
        <taxon>Bacteria</taxon>
        <taxon>Pseudomonadati</taxon>
        <taxon>Pseudomonadota</taxon>
        <taxon>Alphaproteobacteria</taxon>
        <taxon>Sneathiellales</taxon>
        <taxon>Sneathiellaceae</taxon>
        <taxon>Oceanibacterium</taxon>
    </lineage>
</organism>
<dbReference type="PANTHER" id="PTHR43372">
    <property type="entry name" value="FATTY-ACID AMIDE HYDROLASE"/>
    <property type="match status" value="1"/>
</dbReference>
<keyword evidence="3" id="KW-1185">Reference proteome</keyword>
<dbReference type="EC" id="6.3.5.-" evidence="2"/>
<dbReference type="OrthoDB" id="9814821at2"/>
<protein>
    <submittedName>
        <fullName evidence="2">Glutamyl-tRNA(Gln) amidotransferase subunit A</fullName>
        <ecNumber evidence="2">6.3.5.-</ecNumber>
    </submittedName>
</protein>
<dbReference type="AlphaFoldDB" id="A0A1Y5TXZ4"/>
<keyword evidence="2" id="KW-0436">Ligase</keyword>
<dbReference type="InterPro" id="IPR036928">
    <property type="entry name" value="AS_sf"/>
</dbReference>
<dbReference type="RefSeq" id="WP_085885395.1">
    <property type="nucleotide sequence ID" value="NZ_FWFR01000004.1"/>
</dbReference>
<reference evidence="2 3" key="1">
    <citation type="submission" date="2017-03" db="EMBL/GenBank/DDBJ databases">
        <authorList>
            <person name="Afonso C.L."/>
            <person name="Miller P.J."/>
            <person name="Scott M.A."/>
            <person name="Spackman E."/>
            <person name="Goraichik I."/>
            <person name="Dimitrov K.M."/>
            <person name="Suarez D.L."/>
            <person name="Swayne D.E."/>
        </authorList>
    </citation>
    <scope>NUCLEOTIDE SEQUENCE [LARGE SCALE GENOMIC DNA]</scope>
    <source>
        <strain evidence="2 3">CECT 7691</strain>
    </source>
</reference>
<dbReference type="GO" id="GO:0012505">
    <property type="term" value="C:endomembrane system"/>
    <property type="evidence" value="ECO:0007669"/>
    <property type="project" value="TreeGrafter"/>
</dbReference>
<name>A0A1Y5TXZ4_9PROT</name>
<dbReference type="Gene3D" id="3.90.1300.10">
    <property type="entry name" value="Amidase signature (AS) domain"/>
    <property type="match status" value="1"/>
</dbReference>
<evidence type="ECO:0000313" key="2">
    <source>
        <dbReference type="EMBL" id="SLN76245.1"/>
    </source>
</evidence>
<accession>A0A1Y5TXZ4</accession>
<dbReference type="GO" id="GO:0016740">
    <property type="term" value="F:transferase activity"/>
    <property type="evidence" value="ECO:0007669"/>
    <property type="project" value="UniProtKB-KW"/>
</dbReference>
<dbReference type="PANTHER" id="PTHR43372:SF4">
    <property type="entry name" value="FATTY-ACID AMIDE HYDROLASE 2"/>
    <property type="match status" value="1"/>
</dbReference>
<dbReference type="EMBL" id="FWFR01000004">
    <property type="protein sequence ID" value="SLN76245.1"/>
    <property type="molecule type" value="Genomic_DNA"/>
</dbReference>
<evidence type="ECO:0000259" key="1">
    <source>
        <dbReference type="Pfam" id="PF01425"/>
    </source>
</evidence>
<sequence>MTDLALLPATELVAMLGARKISATELLEHYLERIARLDPGINAVVALDADAARARAQAADAALARGENTGRLQGLPMTIKDSFEVAGMPTTSGAPMLAGHRPGRHADAVERLVAAGANVFGKTNLPLFAGDLQSFNEVFGTTNNPWNRARTPGGSSGGAAAAVAAGLTAFELGSDIGGSIRTPAHFCGIFGHKPSYGIVPMRGHIPGPPGTLLDVDFGVAGPLARSAADLDLGLDVLAGAAPREAPAWTLALPAARHKRLKDYRVAMWIDDADFPTDDGVRARLEALADALRRAGVAVDMAARPVASLKAGHDLFYKMLSAIVGAGLPEPLRASMRDRAAAAAPDDPSYRARFARGATLSFADYLALDAQRQQLRSRWARFFESFDVLLCPATSVVAIPHDHDGAPESRTVTINGQARPYMDLVVWAGLAGVANLPGSVAPVGRDDEGLPVGVQIVGPYLGDRTTIAFAGEVERLMGGFQAPPGCE</sequence>
<gene>
    <name evidence="2" type="primary">gatA_4</name>
    <name evidence="2" type="ORF">OCH7691_04076</name>
</gene>